<evidence type="ECO:0000256" key="1">
    <source>
        <dbReference type="SAM" id="MobiDB-lite"/>
    </source>
</evidence>
<reference evidence="2" key="1">
    <citation type="submission" date="2015-11" db="EMBL/GenBank/DDBJ databases">
        <title>De novo transcriptome assembly of four potential Pierce s Disease insect vectors from Arizona vineyards.</title>
        <authorList>
            <person name="Tassone E.E."/>
        </authorList>
    </citation>
    <scope>NUCLEOTIDE SEQUENCE</scope>
</reference>
<feature type="non-terminal residue" evidence="2">
    <location>
        <position position="1"/>
    </location>
</feature>
<proteinExistence type="predicted"/>
<gene>
    <name evidence="2" type="ORF">g.14249</name>
</gene>
<feature type="non-terminal residue" evidence="2">
    <location>
        <position position="149"/>
    </location>
</feature>
<evidence type="ECO:0000313" key="2">
    <source>
        <dbReference type="EMBL" id="JAT09924.1"/>
    </source>
</evidence>
<dbReference type="AlphaFoldDB" id="A0A1B6KFG2"/>
<accession>A0A1B6KFG2</accession>
<protein>
    <submittedName>
        <fullName evidence="2">Uncharacterized protein</fullName>
    </submittedName>
</protein>
<dbReference type="EMBL" id="GEBQ01030053">
    <property type="protein sequence ID" value="JAT09924.1"/>
    <property type="molecule type" value="Transcribed_RNA"/>
</dbReference>
<feature type="region of interest" description="Disordered" evidence="1">
    <location>
        <begin position="1"/>
        <end position="44"/>
    </location>
</feature>
<name>A0A1B6KFG2_9HEMI</name>
<organism evidence="2">
    <name type="scientific">Graphocephala atropunctata</name>
    <dbReference type="NCBI Taxonomy" id="36148"/>
    <lineage>
        <taxon>Eukaryota</taxon>
        <taxon>Metazoa</taxon>
        <taxon>Ecdysozoa</taxon>
        <taxon>Arthropoda</taxon>
        <taxon>Hexapoda</taxon>
        <taxon>Insecta</taxon>
        <taxon>Pterygota</taxon>
        <taxon>Neoptera</taxon>
        <taxon>Paraneoptera</taxon>
        <taxon>Hemiptera</taxon>
        <taxon>Auchenorrhyncha</taxon>
        <taxon>Membracoidea</taxon>
        <taxon>Cicadellidae</taxon>
        <taxon>Cicadellinae</taxon>
        <taxon>Cicadellini</taxon>
        <taxon>Graphocephala</taxon>
    </lineage>
</organism>
<feature type="region of interest" description="Disordered" evidence="1">
    <location>
        <begin position="61"/>
        <end position="149"/>
    </location>
</feature>
<feature type="compositionally biased region" description="Polar residues" evidence="1">
    <location>
        <begin position="15"/>
        <end position="30"/>
    </location>
</feature>
<feature type="compositionally biased region" description="Polar residues" evidence="1">
    <location>
        <begin position="72"/>
        <end position="85"/>
    </location>
</feature>
<feature type="compositionally biased region" description="Basic and acidic residues" evidence="1">
    <location>
        <begin position="140"/>
        <end position="149"/>
    </location>
</feature>
<sequence length="149" mass="15950">FIRVKRKVGRPKGSGSKNKSFPSLSSTYSHGNGGETLYSPNSSHNSLEVIKDCKDFILVKRKVGRPKKSESKNISVSPLSNTYSHGNGGETLPSTTPSRPGNELRPQRSQSAGNAADIQEDIPGQFERAESGGNDSIGAADRKYSTLLG</sequence>
<feature type="compositionally biased region" description="Basic residues" evidence="1">
    <location>
        <begin position="1"/>
        <end position="10"/>
    </location>
</feature>